<dbReference type="Gene3D" id="2.160.10.10">
    <property type="entry name" value="Hexapeptide repeat proteins"/>
    <property type="match status" value="1"/>
</dbReference>
<dbReference type="GO" id="GO:0000166">
    <property type="term" value="F:nucleotide binding"/>
    <property type="evidence" value="ECO:0007669"/>
    <property type="project" value="UniProtKB-KW"/>
</dbReference>
<evidence type="ECO:0000313" key="10">
    <source>
        <dbReference type="EMBL" id="CAD8769781.1"/>
    </source>
</evidence>
<dbReference type="SUPFAM" id="SSF53448">
    <property type="entry name" value="Nucleotide-diphospho-sugar transferases"/>
    <property type="match status" value="1"/>
</dbReference>
<dbReference type="EMBL" id="HBFM01009689">
    <property type="protein sequence ID" value="CAD8769780.1"/>
    <property type="molecule type" value="Transcribed_RNA"/>
</dbReference>
<evidence type="ECO:0000259" key="8">
    <source>
        <dbReference type="Pfam" id="PF00483"/>
    </source>
</evidence>
<protein>
    <recommendedName>
        <fullName evidence="3">glucose-1-phosphate adenylyltransferase</fullName>
        <ecNumber evidence="3">2.7.7.27</ecNumber>
    </recommendedName>
</protein>
<dbReference type="CDD" id="cd04651">
    <property type="entry name" value="LbH_G1P_AT_C"/>
    <property type="match status" value="1"/>
</dbReference>
<dbReference type="InterPro" id="IPR011004">
    <property type="entry name" value="Trimer_LpxA-like_sf"/>
</dbReference>
<feature type="domain" description="Nucleotidyl transferase" evidence="8">
    <location>
        <begin position="86"/>
        <end position="384"/>
    </location>
</feature>
<dbReference type="SUPFAM" id="SSF51161">
    <property type="entry name" value="Trimeric LpxA-like enzymes"/>
    <property type="match status" value="1"/>
</dbReference>
<dbReference type="Pfam" id="PF00483">
    <property type="entry name" value="NTP_transferase"/>
    <property type="match status" value="1"/>
</dbReference>
<evidence type="ECO:0000313" key="9">
    <source>
        <dbReference type="EMBL" id="CAD8769780.1"/>
    </source>
</evidence>
<dbReference type="GO" id="GO:0005978">
    <property type="term" value="P:glycogen biosynthetic process"/>
    <property type="evidence" value="ECO:0007669"/>
    <property type="project" value="InterPro"/>
</dbReference>
<gene>
    <name evidence="9" type="ORF">PPAR00522_LOCUS6179</name>
    <name evidence="10" type="ORF">PPAR00522_LOCUS6180</name>
</gene>
<proteinExistence type="inferred from homology"/>
<reference evidence="10" key="1">
    <citation type="submission" date="2021-01" db="EMBL/GenBank/DDBJ databases">
        <authorList>
            <person name="Corre E."/>
            <person name="Pelletier E."/>
            <person name="Niang G."/>
            <person name="Scheremetjew M."/>
            <person name="Finn R."/>
            <person name="Kale V."/>
            <person name="Holt S."/>
            <person name="Cochrane G."/>
            <person name="Meng A."/>
            <person name="Brown T."/>
            <person name="Cohen L."/>
        </authorList>
    </citation>
    <scope>NUCLEOTIDE SEQUENCE</scope>
    <source>
        <strain evidence="10">SAG 63-3</strain>
    </source>
</reference>
<evidence type="ECO:0000256" key="6">
    <source>
        <dbReference type="ARBA" id="ARBA00022695"/>
    </source>
</evidence>
<comment type="similarity">
    <text evidence="2">Belongs to the bacterial/plant glucose-1-phosphate adenylyltransferase family.</text>
</comment>
<dbReference type="InterPro" id="IPR005835">
    <property type="entry name" value="NTP_transferase_dom"/>
</dbReference>
<evidence type="ECO:0000256" key="1">
    <source>
        <dbReference type="ARBA" id="ARBA00000956"/>
    </source>
</evidence>
<dbReference type="AlphaFoldDB" id="A0A6U0V060"/>
<evidence type="ECO:0000256" key="7">
    <source>
        <dbReference type="ARBA" id="ARBA00022741"/>
    </source>
</evidence>
<evidence type="ECO:0000256" key="5">
    <source>
        <dbReference type="ARBA" id="ARBA00022679"/>
    </source>
</evidence>
<keyword evidence="5" id="KW-0808">Transferase</keyword>
<dbReference type="GO" id="GO:0008878">
    <property type="term" value="F:glucose-1-phosphate adenylyltransferase activity"/>
    <property type="evidence" value="ECO:0007669"/>
    <property type="project" value="UniProtKB-EC"/>
</dbReference>
<evidence type="ECO:0000256" key="4">
    <source>
        <dbReference type="ARBA" id="ARBA00022533"/>
    </source>
</evidence>
<comment type="catalytic activity">
    <reaction evidence="1">
        <text>alpha-D-glucose 1-phosphate + ATP + H(+) = ADP-alpha-D-glucose + diphosphate</text>
        <dbReference type="Rhea" id="RHEA:12120"/>
        <dbReference type="ChEBI" id="CHEBI:15378"/>
        <dbReference type="ChEBI" id="CHEBI:30616"/>
        <dbReference type="ChEBI" id="CHEBI:33019"/>
        <dbReference type="ChEBI" id="CHEBI:57498"/>
        <dbReference type="ChEBI" id="CHEBI:58601"/>
        <dbReference type="EC" id="2.7.7.27"/>
    </reaction>
</comment>
<evidence type="ECO:0000256" key="2">
    <source>
        <dbReference type="ARBA" id="ARBA00010443"/>
    </source>
</evidence>
<sequence>MLSSTRISVGSASVKKQKPCAFVPLQKKLSVAKIAKPISSSNVAVNAAAASSGMTSIPIAPSSGSSRRTKVNTLLEDIWPRSATVAIILGGGESDRRLFPLTEKRALPALPVGGNYRLIDIPMSNCIQSGINKIYVLTQFNSQSLNKYITRTYTNAGSVPYGGDGFVEVLATTQYPHGHRWTEGGADAVRQMSWLVDHTTNPRALKASKILILPADQIYRADFAQLVMDYNRHESEVDSALSGVTVVLHPVPLESAPRFGVAKTDGKGIMTSYVEKPTPAQAASLVLTPEEVLQLKKADRKGQLSWLDPEKGKYVLASTGIYLFDRELLVQLLKDNPQAHGFGGDIIPLAIASGRKVRTWLVKGYWSDVGGSIKGFLDANLELLREENESPFDAQAFSRPFFQGETALPALELRGCTVSNCSLSPGGCIINSTLSYAVVGPRAFIGSGCVVEDSVVMGADYYDSDRRKRNDGAAAEDGPIQMGLGTNCRIKRAIIDKNACIGNNVQLVNKEGVWESFDRMATGVCVRQGVVVVTKNATVAHGTII</sequence>
<evidence type="ECO:0000256" key="3">
    <source>
        <dbReference type="ARBA" id="ARBA00012460"/>
    </source>
</evidence>
<keyword evidence="4" id="KW-0021">Allosteric enzyme</keyword>
<keyword evidence="7" id="KW-0547">Nucleotide-binding</keyword>
<dbReference type="PANTHER" id="PTHR43523">
    <property type="entry name" value="GLUCOSE-1-PHOSPHATE ADENYLYLTRANSFERASE-RELATED"/>
    <property type="match status" value="1"/>
</dbReference>
<dbReference type="Gene3D" id="3.90.550.10">
    <property type="entry name" value="Spore Coat Polysaccharide Biosynthesis Protein SpsA, Chain A"/>
    <property type="match status" value="1"/>
</dbReference>
<organism evidence="10">
    <name type="scientific">Polytomella parva</name>
    <dbReference type="NCBI Taxonomy" id="51329"/>
    <lineage>
        <taxon>Eukaryota</taxon>
        <taxon>Viridiplantae</taxon>
        <taxon>Chlorophyta</taxon>
        <taxon>core chlorophytes</taxon>
        <taxon>Chlorophyceae</taxon>
        <taxon>CS clade</taxon>
        <taxon>Chlamydomonadales</taxon>
        <taxon>Chlamydomonadaceae</taxon>
        <taxon>Polytomella</taxon>
    </lineage>
</organism>
<keyword evidence="6" id="KW-0548">Nucleotidyltransferase</keyword>
<dbReference type="InterPro" id="IPR029044">
    <property type="entry name" value="Nucleotide-diphossugar_trans"/>
</dbReference>
<name>A0A6U0V060_9CHLO</name>
<dbReference type="EMBL" id="HBFM01009690">
    <property type="protein sequence ID" value="CAD8769781.1"/>
    <property type="molecule type" value="Transcribed_RNA"/>
</dbReference>
<accession>A0A6U0V060</accession>
<dbReference type="PANTHER" id="PTHR43523:SF12">
    <property type="entry name" value="GLUCOSE-1-PHOSPHATE ADENYLYLTRANSFERASE LARGE SUBUNIT 1, CHLOROPLASTIC-RELATED"/>
    <property type="match status" value="1"/>
</dbReference>
<dbReference type="EC" id="2.7.7.27" evidence="3"/>
<dbReference type="Pfam" id="PF25247">
    <property type="entry name" value="LbH_GLGC"/>
    <property type="match status" value="1"/>
</dbReference>
<dbReference type="InterPro" id="IPR011831">
    <property type="entry name" value="ADP-Glc_PPase"/>
</dbReference>